<keyword evidence="3" id="KW-0732">Signal</keyword>
<feature type="transmembrane region" description="Helical" evidence="2">
    <location>
        <begin position="204"/>
        <end position="225"/>
    </location>
</feature>
<evidence type="ECO:0000313" key="5">
    <source>
        <dbReference type="Proteomes" id="UP000199354"/>
    </source>
</evidence>
<keyword evidence="1" id="KW-0597">Phosphoprotein</keyword>
<dbReference type="PANTHER" id="PTHR43547:SF2">
    <property type="entry name" value="HYBRID SIGNAL TRANSDUCTION HISTIDINE KINASE C"/>
    <property type="match status" value="1"/>
</dbReference>
<dbReference type="AlphaFoldDB" id="A0A1G5KAP0"/>
<dbReference type="PANTHER" id="PTHR43547">
    <property type="entry name" value="TWO-COMPONENT HISTIDINE KINASE"/>
    <property type="match status" value="1"/>
</dbReference>
<dbReference type="STRING" id="490189.SAMN02927903_03174"/>
<gene>
    <name evidence="4" type="ORF">SAMN02927903_03174</name>
</gene>
<keyword evidence="2" id="KW-1133">Transmembrane helix</keyword>
<dbReference type="RefSeq" id="WP_091146753.1">
    <property type="nucleotide sequence ID" value="NZ_FMVF01000023.1"/>
</dbReference>
<evidence type="ECO:0000313" key="4">
    <source>
        <dbReference type="EMBL" id="SCY97019.1"/>
    </source>
</evidence>
<dbReference type="EMBL" id="FMVF01000023">
    <property type="protein sequence ID" value="SCY97019.1"/>
    <property type="molecule type" value="Genomic_DNA"/>
</dbReference>
<accession>A0A1G5KAP0</accession>
<dbReference type="GO" id="GO:0000155">
    <property type="term" value="F:phosphorelay sensor kinase activity"/>
    <property type="evidence" value="ECO:0007669"/>
    <property type="project" value="TreeGrafter"/>
</dbReference>
<keyword evidence="2" id="KW-0812">Transmembrane</keyword>
<organism evidence="4 5">
    <name type="scientific">Flavobacterium caeni</name>
    <dbReference type="NCBI Taxonomy" id="490189"/>
    <lineage>
        <taxon>Bacteria</taxon>
        <taxon>Pseudomonadati</taxon>
        <taxon>Bacteroidota</taxon>
        <taxon>Flavobacteriia</taxon>
        <taxon>Flavobacteriales</taxon>
        <taxon>Flavobacteriaceae</taxon>
        <taxon>Flavobacterium</taxon>
    </lineage>
</organism>
<dbReference type="Gene3D" id="3.30.565.10">
    <property type="entry name" value="Histidine kinase-like ATPase, C-terminal domain"/>
    <property type="match status" value="1"/>
</dbReference>
<dbReference type="SUPFAM" id="SSF55874">
    <property type="entry name" value="ATPase domain of HSP90 chaperone/DNA topoisomerase II/histidine kinase"/>
    <property type="match status" value="1"/>
</dbReference>
<evidence type="ECO:0000256" key="2">
    <source>
        <dbReference type="SAM" id="Phobius"/>
    </source>
</evidence>
<dbReference type="Gene3D" id="1.25.40.10">
    <property type="entry name" value="Tetratricopeptide repeat domain"/>
    <property type="match status" value="1"/>
</dbReference>
<evidence type="ECO:0008006" key="6">
    <source>
        <dbReference type="Google" id="ProtNLM"/>
    </source>
</evidence>
<protein>
    <recommendedName>
        <fullName evidence="6">Histidine kinase-, DNA gyrase B-, and HSP90-like ATPase</fullName>
    </recommendedName>
</protein>
<feature type="signal peptide" evidence="3">
    <location>
        <begin position="1"/>
        <end position="18"/>
    </location>
</feature>
<evidence type="ECO:0000256" key="1">
    <source>
        <dbReference type="ARBA" id="ARBA00022553"/>
    </source>
</evidence>
<evidence type="ECO:0000256" key="3">
    <source>
        <dbReference type="SAM" id="SignalP"/>
    </source>
</evidence>
<keyword evidence="2" id="KW-0472">Membrane</keyword>
<sequence length="442" mass="49257">MKQYLILVLFLVVGIAHGQTDAHLSIAEAEQQYREAKVNEDPPTVAWMATQAGELHLQSKNFKRAHDYFLVAKEIYQKKKDSVQLGKVSCLLAQHYLETGNVKRYRDYVTLAEQLMGKKKHLPEYLLLLDTQIAYYQSRGKAKQVQYLSDLKAGLQQPAAPTSAVAAKPAAPISVTTAKAPETASAEESELPVVATSTINLDQLAMILAIAIAAISFIGLIYFSYRDRRRSIEQAKNLETMQARMIENLSRAVDSIESGRELSSLSKQLADISLVKTGQKRADFELEPIGPFVQSVVASFLARAEQTKRNVVSNLEQSRVKQLLDKKTVQTIFDLIGTEALAQTPADGKIYLSATVEKSKLRFRVSYPHEPLDKEVLDKLFENLEDTQAQRRNPVGFALLGTLVDWYGGAVDASHDGQLLKISVELPLSEPKRKTRQMAALW</sequence>
<dbReference type="Proteomes" id="UP000199354">
    <property type="component" value="Unassembled WGS sequence"/>
</dbReference>
<proteinExistence type="predicted"/>
<name>A0A1G5KAP0_9FLAO</name>
<feature type="chain" id="PRO_5011734970" description="Histidine kinase-, DNA gyrase B-, and HSP90-like ATPase" evidence="3">
    <location>
        <begin position="19"/>
        <end position="442"/>
    </location>
</feature>
<reference evidence="4 5" key="1">
    <citation type="submission" date="2016-10" db="EMBL/GenBank/DDBJ databases">
        <authorList>
            <person name="de Groot N.N."/>
        </authorList>
    </citation>
    <scope>NUCLEOTIDE SEQUENCE [LARGE SCALE GENOMIC DNA]</scope>
    <source>
        <strain evidence="4 5">CGMCC 1.7031</strain>
    </source>
</reference>
<dbReference type="InterPro" id="IPR036890">
    <property type="entry name" value="HATPase_C_sf"/>
</dbReference>
<keyword evidence="5" id="KW-1185">Reference proteome</keyword>
<dbReference type="InterPro" id="IPR011990">
    <property type="entry name" value="TPR-like_helical_dom_sf"/>
</dbReference>